<proteinExistence type="predicted"/>
<keyword evidence="3" id="KW-0804">Transcription</keyword>
<protein>
    <submittedName>
        <fullName evidence="5">Helix-turn-helix transcriptional regulator</fullName>
    </submittedName>
</protein>
<evidence type="ECO:0000256" key="3">
    <source>
        <dbReference type="ARBA" id="ARBA00023163"/>
    </source>
</evidence>
<evidence type="ECO:0000313" key="6">
    <source>
        <dbReference type="Proteomes" id="UP000272412"/>
    </source>
</evidence>
<feature type="domain" description="HTH cro/C1-type" evidence="4">
    <location>
        <begin position="8"/>
        <end position="64"/>
    </location>
</feature>
<dbReference type="CDD" id="cd00093">
    <property type="entry name" value="HTH_XRE"/>
    <property type="match status" value="1"/>
</dbReference>
<dbReference type="OrthoDB" id="9788236at2"/>
<dbReference type="InterPro" id="IPR001387">
    <property type="entry name" value="Cro/C1-type_HTH"/>
</dbReference>
<dbReference type="EMBL" id="RPFL01000016">
    <property type="protein sequence ID" value="RPD87022.1"/>
    <property type="molecule type" value="Genomic_DNA"/>
</dbReference>
<dbReference type="Gene3D" id="1.10.260.40">
    <property type="entry name" value="lambda repressor-like DNA-binding domains"/>
    <property type="match status" value="1"/>
</dbReference>
<accession>A0A3N4MSZ3</accession>
<evidence type="ECO:0000313" key="5">
    <source>
        <dbReference type="EMBL" id="RPD87022.1"/>
    </source>
</evidence>
<dbReference type="AlphaFoldDB" id="A0A3N4MSZ3"/>
<dbReference type="PANTHER" id="PTHR40661:SF3">
    <property type="entry name" value="FELS-1 PROPHAGE TRANSCRIPTIONAL REGULATOR"/>
    <property type="match status" value="1"/>
</dbReference>
<dbReference type="Pfam" id="PF00717">
    <property type="entry name" value="Peptidase_S24"/>
    <property type="match status" value="1"/>
</dbReference>
<dbReference type="GO" id="GO:0003677">
    <property type="term" value="F:DNA binding"/>
    <property type="evidence" value="ECO:0007669"/>
    <property type="project" value="UniProtKB-KW"/>
</dbReference>
<dbReference type="Proteomes" id="UP000272412">
    <property type="component" value="Unassembled WGS sequence"/>
</dbReference>
<sequence length="223" mass="25786">METIHTRIRQMRQQKGWALQQLGDAVGVTAQAVKHWEDENSKVIPRAKRLEKIAEVLDVSPVWLQFGKDTLLPEHSPVAVQEYSQGSDTHHEIGFYDYKLSAGSGNFVWISNHKEDPLLFRQRWFAAKRLNPENLRGMYVRGDSMEPELKDWDTVLIDISDLDIADGEIYAFVFKEKFYIKRIRQTEDGLLLISSNPDYEPMTVGFDNADKFQLLGRMVWRGG</sequence>
<evidence type="ECO:0000259" key="4">
    <source>
        <dbReference type="PROSITE" id="PS50943"/>
    </source>
</evidence>
<dbReference type="RefSeq" id="WP_123804123.1">
    <property type="nucleotide sequence ID" value="NZ_RPFL01000016.1"/>
</dbReference>
<keyword evidence="1" id="KW-0805">Transcription regulation</keyword>
<dbReference type="SUPFAM" id="SSF51306">
    <property type="entry name" value="LexA/Signal peptidase"/>
    <property type="match status" value="1"/>
</dbReference>
<dbReference type="InterPro" id="IPR010982">
    <property type="entry name" value="Lambda_DNA-bd_dom_sf"/>
</dbReference>
<name>A0A3N4MSZ3_9NEIS</name>
<organism evidence="5 6">
    <name type="scientific">Neisseria weixii</name>
    <dbReference type="NCBI Taxonomy" id="1853276"/>
    <lineage>
        <taxon>Bacteria</taxon>
        <taxon>Pseudomonadati</taxon>
        <taxon>Pseudomonadota</taxon>
        <taxon>Betaproteobacteria</taxon>
        <taxon>Neisseriales</taxon>
        <taxon>Neisseriaceae</taxon>
        <taxon>Neisseria</taxon>
    </lineage>
</organism>
<keyword evidence="2" id="KW-0238">DNA-binding</keyword>
<dbReference type="InterPro" id="IPR015927">
    <property type="entry name" value="Peptidase_S24_S26A/B/C"/>
</dbReference>
<dbReference type="PANTHER" id="PTHR40661">
    <property type="match status" value="1"/>
</dbReference>
<dbReference type="CDD" id="cd06529">
    <property type="entry name" value="S24_LexA-like"/>
    <property type="match status" value="1"/>
</dbReference>
<dbReference type="SUPFAM" id="SSF47413">
    <property type="entry name" value="lambda repressor-like DNA-binding domains"/>
    <property type="match status" value="1"/>
</dbReference>
<dbReference type="Pfam" id="PF01381">
    <property type="entry name" value="HTH_3"/>
    <property type="match status" value="1"/>
</dbReference>
<dbReference type="InterPro" id="IPR036286">
    <property type="entry name" value="LexA/Signal_pep-like_sf"/>
</dbReference>
<gene>
    <name evidence="5" type="ORF">EGK74_06800</name>
</gene>
<evidence type="ECO:0000256" key="1">
    <source>
        <dbReference type="ARBA" id="ARBA00023015"/>
    </source>
</evidence>
<reference evidence="5 6" key="1">
    <citation type="submission" date="2018-11" db="EMBL/GenBank/DDBJ databases">
        <title>Neisseria weixii sp. nov. isolated from the rectal contents of plateau pika (Ochotona cruzoniae).</title>
        <authorList>
            <person name="Zhang G."/>
        </authorList>
    </citation>
    <scope>NUCLEOTIDE SEQUENCE [LARGE SCALE GENOMIC DNA]</scope>
    <source>
        <strain evidence="5 6">10009</strain>
    </source>
</reference>
<dbReference type="Gene3D" id="2.10.109.10">
    <property type="entry name" value="Umud Fragment, subunit A"/>
    <property type="match status" value="1"/>
</dbReference>
<dbReference type="PROSITE" id="PS50943">
    <property type="entry name" value="HTH_CROC1"/>
    <property type="match status" value="1"/>
</dbReference>
<dbReference type="SMART" id="SM00530">
    <property type="entry name" value="HTH_XRE"/>
    <property type="match status" value="1"/>
</dbReference>
<evidence type="ECO:0000256" key="2">
    <source>
        <dbReference type="ARBA" id="ARBA00023125"/>
    </source>
</evidence>
<keyword evidence="6" id="KW-1185">Reference proteome</keyword>
<comment type="caution">
    <text evidence="5">The sequence shown here is derived from an EMBL/GenBank/DDBJ whole genome shotgun (WGS) entry which is preliminary data.</text>
</comment>
<dbReference type="InterPro" id="IPR039418">
    <property type="entry name" value="LexA-like"/>
</dbReference>